<gene>
    <name evidence="3" type="ORF">SAMN04487928_102108</name>
</gene>
<dbReference type="CDD" id="cd14852">
    <property type="entry name" value="LD-carboxypeptidase"/>
    <property type="match status" value="1"/>
</dbReference>
<dbReference type="InterPro" id="IPR052179">
    <property type="entry name" value="DD-CPase-like"/>
</dbReference>
<keyword evidence="1" id="KW-1133">Transmembrane helix</keyword>
<dbReference type="InterPro" id="IPR003709">
    <property type="entry name" value="VanY-like_core_dom"/>
</dbReference>
<keyword evidence="3" id="KW-0121">Carboxypeptidase</keyword>
<sequence>MNASNLQRKLSHKEKIIFNVQKFNRKHKALSFLGLAYAIISITGYNFLFYFYSNAKRFISLACILLFFVSSSSFSYPAMSLNISFESDMNIDGYTGDSAGELSELIDYESQAELSMTTVDEAIIEEAREESVNPDATEAEHTISENKATLSEILAATTNASDDEESVNEALSESTDEEVPLSVAIPEYSFSSDDWQIILVNKQHPIPDDYEVSLGAINGSMKCDERIISPLLEMMRAASRDGVGLIICSPYRDMERQTMLFTNKVDRYMNGGMSYMDAYNLASQAVTVPGSSEHQIGLAIDIICDGYSSLDEGFADTKAGKWLAENSYKYGFILRYPLGKEDITSIEFEPWHFRYVGVDAATVMYENGMCLEEFWSTYVN</sequence>
<keyword evidence="3" id="KW-0378">Hydrolase</keyword>
<proteinExistence type="predicted"/>
<feature type="domain" description="D-alanyl-D-alanine carboxypeptidase-like core" evidence="2">
    <location>
        <begin position="223"/>
        <end position="357"/>
    </location>
</feature>
<dbReference type="RefSeq" id="WP_074883462.1">
    <property type="nucleotide sequence ID" value="NZ_FOXO01000002.1"/>
</dbReference>
<protein>
    <submittedName>
        <fullName evidence="3">D-alanyl-D-alanine carboxypeptidase</fullName>
    </submittedName>
</protein>
<dbReference type="InterPro" id="IPR058193">
    <property type="entry name" value="VanY/YodJ_core_dom"/>
</dbReference>
<keyword evidence="1" id="KW-0472">Membrane</keyword>
<dbReference type="OrthoDB" id="9792074at2"/>
<keyword evidence="3" id="KW-0645">Protease</keyword>
<keyword evidence="4" id="KW-1185">Reference proteome</keyword>
<name>A0A1I5QH51_9FIRM</name>
<dbReference type="InterPro" id="IPR009045">
    <property type="entry name" value="Zn_M74/Hedgehog-like"/>
</dbReference>
<evidence type="ECO:0000259" key="2">
    <source>
        <dbReference type="Pfam" id="PF02557"/>
    </source>
</evidence>
<feature type="transmembrane region" description="Helical" evidence="1">
    <location>
        <begin position="58"/>
        <end position="79"/>
    </location>
</feature>
<organism evidence="3 4">
    <name type="scientific">Butyrivibrio proteoclasticus</name>
    <dbReference type="NCBI Taxonomy" id="43305"/>
    <lineage>
        <taxon>Bacteria</taxon>
        <taxon>Bacillati</taxon>
        <taxon>Bacillota</taxon>
        <taxon>Clostridia</taxon>
        <taxon>Lachnospirales</taxon>
        <taxon>Lachnospiraceae</taxon>
        <taxon>Butyrivibrio</taxon>
    </lineage>
</organism>
<evidence type="ECO:0000256" key="1">
    <source>
        <dbReference type="SAM" id="Phobius"/>
    </source>
</evidence>
<evidence type="ECO:0000313" key="3">
    <source>
        <dbReference type="EMBL" id="SFP45206.1"/>
    </source>
</evidence>
<dbReference type="Proteomes" id="UP000182624">
    <property type="component" value="Unassembled WGS sequence"/>
</dbReference>
<dbReference type="GO" id="GO:0004180">
    <property type="term" value="F:carboxypeptidase activity"/>
    <property type="evidence" value="ECO:0007669"/>
    <property type="project" value="UniProtKB-KW"/>
</dbReference>
<evidence type="ECO:0000313" key="4">
    <source>
        <dbReference type="Proteomes" id="UP000182624"/>
    </source>
</evidence>
<dbReference type="EMBL" id="FOXO01000002">
    <property type="protein sequence ID" value="SFP45206.1"/>
    <property type="molecule type" value="Genomic_DNA"/>
</dbReference>
<accession>A0A1I5QH51</accession>
<keyword evidence="1" id="KW-0812">Transmembrane</keyword>
<dbReference type="PANTHER" id="PTHR34385">
    <property type="entry name" value="D-ALANYL-D-ALANINE CARBOXYPEPTIDASE"/>
    <property type="match status" value="1"/>
</dbReference>
<dbReference type="Gene3D" id="3.30.1380.10">
    <property type="match status" value="1"/>
</dbReference>
<dbReference type="Pfam" id="PF02557">
    <property type="entry name" value="VanY"/>
    <property type="match status" value="1"/>
</dbReference>
<dbReference type="PANTHER" id="PTHR34385:SF1">
    <property type="entry name" value="PEPTIDOGLYCAN L-ALANYL-D-GLUTAMATE ENDOPEPTIDASE CWLK"/>
    <property type="match status" value="1"/>
</dbReference>
<dbReference type="SUPFAM" id="SSF55166">
    <property type="entry name" value="Hedgehog/DD-peptidase"/>
    <property type="match status" value="1"/>
</dbReference>
<dbReference type="GO" id="GO:0006508">
    <property type="term" value="P:proteolysis"/>
    <property type="evidence" value="ECO:0007669"/>
    <property type="project" value="InterPro"/>
</dbReference>
<feature type="transmembrane region" description="Helical" evidence="1">
    <location>
        <begin position="29"/>
        <end position="52"/>
    </location>
</feature>
<reference evidence="4" key="1">
    <citation type="submission" date="2016-10" db="EMBL/GenBank/DDBJ databases">
        <authorList>
            <person name="Varghese N."/>
            <person name="Submissions S."/>
        </authorList>
    </citation>
    <scope>NUCLEOTIDE SEQUENCE [LARGE SCALE GENOMIC DNA]</scope>
    <source>
        <strain evidence="4">P18</strain>
    </source>
</reference>
<dbReference type="AlphaFoldDB" id="A0A1I5QH51"/>